<dbReference type="Proteomes" id="UP001610335">
    <property type="component" value="Unassembled WGS sequence"/>
</dbReference>
<gene>
    <name evidence="2" type="ORF">BDW59DRAFT_123474</name>
</gene>
<organism evidence="2 3">
    <name type="scientific">Aspergillus cavernicola</name>
    <dbReference type="NCBI Taxonomy" id="176166"/>
    <lineage>
        <taxon>Eukaryota</taxon>
        <taxon>Fungi</taxon>
        <taxon>Dikarya</taxon>
        <taxon>Ascomycota</taxon>
        <taxon>Pezizomycotina</taxon>
        <taxon>Eurotiomycetes</taxon>
        <taxon>Eurotiomycetidae</taxon>
        <taxon>Eurotiales</taxon>
        <taxon>Aspergillaceae</taxon>
        <taxon>Aspergillus</taxon>
        <taxon>Aspergillus subgen. Nidulantes</taxon>
    </lineage>
</organism>
<keyword evidence="3" id="KW-1185">Reference proteome</keyword>
<feature type="signal peptide" evidence="1">
    <location>
        <begin position="1"/>
        <end position="26"/>
    </location>
</feature>
<name>A0ABR4HWL8_9EURO</name>
<evidence type="ECO:0000256" key="1">
    <source>
        <dbReference type="SAM" id="SignalP"/>
    </source>
</evidence>
<keyword evidence="1" id="KW-0732">Signal</keyword>
<comment type="caution">
    <text evidence="2">The sequence shown here is derived from an EMBL/GenBank/DDBJ whole genome shotgun (WGS) entry which is preliminary data.</text>
</comment>
<reference evidence="2 3" key="1">
    <citation type="submission" date="2024-07" db="EMBL/GenBank/DDBJ databases">
        <title>Section-level genome sequencing and comparative genomics of Aspergillus sections Usti and Cavernicolus.</title>
        <authorList>
            <consortium name="Lawrence Berkeley National Laboratory"/>
            <person name="Nybo J.L."/>
            <person name="Vesth T.C."/>
            <person name="Theobald S."/>
            <person name="Frisvad J.C."/>
            <person name="Larsen T.O."/>
            <person name="Kjaerboelling I."/>
            <person name="Rothschild-Mancinelli K."/>
            <person name="Lyhne E.K."/>
            <person name="Kogle M.E."/>
            <person name="Barry K."/>
            <person name="Clum A."/>
            <person name="Na H."/>
            <person name="Ledsgaard L."/>
            <person name="Lin J."/>
            <person name="Lipzen A."/>
            <person name="Kuo A."/>
            <person name="Riley R."/>
            <person name="Mondo S."/>
            <person name="LaButti K."/>
            <person name="Haridas S."/>
            <person name="Pangalinan J."/>
            <person name="Salamov A.A."/>
            <person name="Simmons B.A."/>
            <person name="Magnuson J.K."/>
            <person name="Chen J."/>
            <person name="Drula E."/>
            <person name="Henrissat B."/>
            <person name="Wiebenga A."/>
            <person name="Lubbers R.J."/>
            <person name="Gomes A.C."/>
            <person name="Makela M.R."/>
            <person name="Stajich J."/>
            <person name="Grigoriev I.V."/>
            <person name="Mortensen U.H."/>
            <person name="De vries R.P."/>
            <person name="Baker S.E."/>
            <person name="Andersen M.R."/>
        </authorList>
    </citation>
    <scope>NUCLEOTIDE SEQUENCE [LARGE SCALE GENOMIC DNA]</scope>
    <source>
        <strain evidence="2 3">CBS 600.67</strain>
    </source>
</reference>
<feature type="chain" id="PRO_5046382196" evidence="1">
    <location>
        <begin position="27"/>
        <end position="71"/>
    </location>
</feature>
<proteinExistence type="predicted"/>
<protein>
    <submittedName>
        <fullName evidence="2">Uncharacterized protein</fullName>
    </submittedName>
</protein>
<accession>A0ABR4HWL8</accession>
<dbReference type="EMBL" id="JBFXLS010000079">
    <property type="protein sequence ID" value="KAL2819043.1"/>
    <property type="molecule type" value="Genomic_DNA"/>
</dbReference>
<evidence type="ECO:0000313" key="2">
    <source>
        <dbReference type="EMBL" id="KAL2819043.1"/>
    </source>
</evidence>
<sequence length="71" mass="7736">MLWRLHGTAWPALSVFLGSIASIVQHANFGITGSFFDLIHLTVPVGIMLDPEDRYGPFEPDGASVLYGGYI</sequence>
<evidence type="ECO:0000313" key="3">
    <source>
        <dbReference type="Proteomes" id="UP001610335"/>
    </source>
</evidence>